<protein>
    <submittedName>
        <fullName evidence="11">DUF2341 domain-containing protein</fullName>
    </submittedName>
</protein>
<evidence type="ECO:0000313" key="12">
    <source>
        <dbReference type="Proteomes" id="UP000275663"/>
    </source>
</evidence>
<feature type="transmembrane region" description="Helical" evidence="7">
    <location>
        <begin position="344"/>
        <end position="377"/>
    </location>
</feature>
<evidence type="ECO:0000256" key="3">
    <source>
        <dbReference type="ARBA" id="ARBA00022692"/>
    </source>
</evidence>
<evidence type="ECO:0000313" key="11">
    <source>
        <dbReference type="EMBL" id="AZP13379.1"/>
    </source>
</evidence>
<dbReference type="Pfam" id="PF10102">
    <property type="entry name" value="DUF2341"/>
    <property type="match status" value="1"/>
</dbReference>
<evidence type="ECO:0000256" key="2">
    <source>
        <dbReference type="ARBA" id="ARBA00022475"/>
    </source>
</evidence>
<dbReference type="Gene3D" id="2.60.120.200">
    <property type="match status" value="1"/>
</dbReference>
<dbReference type="AlphaFoldDB" id="A0A3Q9BT48"/>
<feature type="domain" description="MotA/TolQ/ExbB proton channel" evidence="9">
    <location>
        <begin position="454"/>
        <end position="557"/>
    </location>
</feature>
<accession>A0A3Q9BT48</accession>
<evidence type="ECO:0000259" key="10">
    <source>
        <dbReference type="Pfam" id="PF10102"/>
    </source>
</evidence>
<evidence type="ECO:0000259" key="9">
    <source>
        <dbReference type="Pfam" id="PF01618"/>
    </source>
</evidence>
<proteinExistence type="inferred from homology"/>
<organism evidence="11 12">
    <name type="scientific">Undibacterium parvum</name>
    <dbReference type="NCBI Taxonomy" id="401471"/>
    <lineage>
        <taxon>Bacteria</taxon>
        <taxon>Pseudomonadati</taxon>
        <taxon>Pseudomonadota</taxon>
        <taxon>Betaproteobacteria</taxon>
        <taxon>Burkholderiales</taxon>
        <taxon>Oxalobacteraceae</taxon>
        <taxon>Undibacterium</taxon>
    </lineage>
</organism>
<keyword evidence="6" id="KW-0813">Transport</keyword>
<evidence type="ECO:0000256" key="4">
    <source>
        <dbReference type="ARBA" id="ARBA00022989"/>
    </source>
</evidence>
<feature type="transmembrane region" description="Helical" evidence="7">
    <location>
        <begin position="480"/>
        <end position="513"/>
    </location>
</feature>
<evidence type="ECO:0000256" key="6">
    <source>
        <dbReference type="RuleBase" id="RU004057"/>
    </source>
</evidence>
<dbReference type="Pfam" id="PF01618">
    <property type="entry name" value="MotA_ExbB"/>
    <property type="match status" value="1"/>
</dbReference>
<evidence type="ECO:0000256" key="7">
    <source>
        <dbReference type="SAM" id="Phobius"/>
    </source>
</evidence>
<name>A0A3Q9BT48_9BURK</name>
<dbReference type="InterPro" id="IPR013320">
    <property type="entry name" value="ConA-like_dom_sf"/>
</dbReference>
<feature type="chain" id="PRO_5018761879" evidence="8">
    <location>
        <begin position="25"/>
        <end position="576"/>
    </location>
</feature>
<keyword evidence="3 7" id="KW-0812">Transmembrane</keyword>
<feature type="transmembrane region" description="Helical" evidence="7">
    <location>
        <begin position="519"/>
        <end position="543"/>
    </location>
</feature>
<keyword evidence="5 7" id="KW-0472">Membrane</keyword>
<dbReference type="OrthoDB" id="175881at2"/>
<dbReference type="InterPro" id="IPR002898">
    <property type="entry name" value="MotA_ExbB_proton_chnl"/>
</dbReference>
<evidence type="ECO:0000256" key="5">
    <source>
        <dbReference type="ARBA" id="ARBA00023136"/>
    </source>
</evidence>
<keyword evidence="12" id="KW-1185">Reference proteome</keyword>
<feature type="signal peptide" evidence="8">
    <location>
        <begin position="1"/>
        <end position="24"/>
    </location>
</feature>
<keyword evidence="2" id="KW-1003">Cell membrane</keyword>
<keyword evidence="4 7" id="KW-1133">Transmembrane helix</keyword>
<dbReference type="GO" id="GO:0017038">
    <property type="term" value="P:protein import"/>
    <property type="evidence" value="ECO:0007669"/>
    <property type="project" value="TreeGrafter"/>
</dbReference>
<dbReference type="InterPro" id="IPR050790">
    <property type="entry name" value="ExbB/TolQ_transport"/>
</dbReference>
<comment type="similarity">
    <text evidence="6">Belongs to the exbB/tolQ family.</text>
</comment>
<dbReference type="RefSeq" id="WP_126128752.1">
    <property type="nucleotide sequence ID" value="NZ_CP034464.1"/>
</dbReference>
<dbReference type="SUPFAM" id="SSF49899">
    <property type="entry name" value="Concanavalin A-like lectins/glucanases"/>
    <property type="match status" value="1"/>
</dbReference>
<dbReference type="PANTHER" id="PTHR30625:SF3">
    <property type="entry name" value="TOL-PAL SYSTEM PROTEIN TOLQ"/>
    <property type="match status" value="1"/>
</dbReference>
<dbReference type="Pfam" id="PF13385">
    <property type="entry name" value="Laminin_G_3"/>
    <property type="match status" value="1"/>
</dbReference>
<keyword evidence="6" id="KW-0653">Protein transport</keyword>
<dbReference type="PANTHER" id="PTHR30625">
    <property type="entry name" value="PROTEIN TOLQ"/>
    <property type="match status" value="1"/>
</dbReference>
<reference evidence="11 12" key="1">
    <citation type="journal article" date="2011" name="Int. J. Syst. Evol. Microbiol.">
        <title>Description of Undibacterium oligocarboniphilum sp. nov., isolated from purified water, and Undibacterium pigrum strain CCUG 49012 as the type strain of Undibacterium parvum sp. nov., and emended descriptions of the genus Undibacterium and the species Undibacterium pigrum.</title>
        <authorList>
            <person name="Eder W."/>
            <person name="Wanner G."/>
            <person name="Ludwig W."/>
            <person name="Busse H.J."/>
            <person name="Ziemke-Kageler F."/>
            <person name="Lang E."/>
        </authorList>
    </citation>
    <scope>NUCLEOTIDE SEQUENCE [LARGE SCALE GENOMIC DNA]</scope>
    <source>
        <strain evidence="11 12">DSM 23061</strain>
    </source>
</reference>
<dbReference type="EMBL" id="CP034464">
    <property type="protein sequence ID" value="AZP13379.1"/>
    <property type="molecule type" value="Genomic_DNA"/>
</dbReference>
<dbReference type="Proteomes" id="UP000275663">
    <property type="component" value="Chromosome"/>
</dbReference>
<comment type="subcellular location">
    <subcellularLocation>
        <location evidence="1">Cell membrane</location>
        <topology evidence="1">Multi-pass membrane protein</topology>
    </subcellularLocation>
    <subcellularLocation>
        <location evidence="6">Membrane</location>
        <topology evidence="6">Multi-pass membrane protein</topology>
    </subcellularLocation>
</comment>
<evidence type="ECO:0000256" key="1">
    <source>
        <dbReference type="ARBA" id="ARBA00004651"/>
    </source>
</evidence>
<keyword evidence="8" id="KW-0732">Signal</keyword>
<dbReference type="GO" id="GO:0005886">
    <property type="term" value="C:plasma membrane"/>
    <property type="evidence" value="ECO:0007669"/>
    <property type="project" value="UniProtKB-SubCell"/>
</dbReference>
<dbReference type="KEGG" id="upv:EJN92_16090"/>
<feature type="domain" description="DUF2341" evidence="10">
    <location>
        <begin position="71"/>
        <end position="136"/>
    </location>
</feature>
<evidence type="ECO:0000256" key="8">
    <source>
        <dbReference type="SAM" id="SignalP"/>
    </source>
</evidence>
<dbReference type="InterPro" id="IPR018765">
    <property type="entry name" value="DUF2341"/>
</dbReference>
<gene>
    <name evidence="11" type="ORF">EJN92_16090</name>
</gene>
<sequence>MDVKKSLWSALTTLVLCLPLMAQASDEWAHKKKLGFDTTSTGVEIKEAVSQLPMLVRLHSGNFTFADAKPDGSDLRFFAADGKTPLKFHIEQFDAANELAIVWVQMPKLAANAKSDAIWLHWGNPKASSESNSKASYDAAQVLVLHFSEAGAVKDATGNANDAKESNAKQVAAGPIGNAAGFDGNTKMTIAPSASLKLSAATGFSFSAWVKPAGNDNATLYLQKDGAKSLAISLVDGKLAATLDAAKVIATGALKPAVWQHVAVVAGAGKLSFYVDGQEQGSGAFALSDIAGSASIGEKFVGELDEINLSAIERSPSYMKALATSQIADSAISSFDEKEETAEISYAAILLGAVTIDGWVVIGLLIVMAIISFWVMITKTISIAKINKANTAFITSFANKSDELLSPGHVEIANLAADPEMKQSSIYHLYAIGLREVKHRFDMQTAAGKNNSLSHAALDATRASLDAAMVRENQKLNSGMVLLTIAISGGPFLGLLGTVVGVMITFAAIAAAGDVNVNAIAPGIAAALVATVAGLIVAIPALFGYNWLSIQIKNVSADTQVFADEFLTKSAEMHSA</sequence>